<feature type="region of interest" description="Disordered" evidence="5">
    <location>
        <begin position="1"/>
        <end position="33"/>
    </location>
</feature>
<name>A0A4T0NHI9_9BASI</name>
<evidence type="ECO:0000259" key="7">
    <source>
        <dbReference type="PROSITE" id="PS50011"/>
    </source>
</evidence>
<dbReference type="InterPro" id="IPR000719">
    <property type="entry name" value="Prot_kinase_dom"/>
</dbReference>
<feature type="domain" description="FHA" evidence="6">
    <location>
        <begin position="59"/>
        <end position="122"/>
    </location>
</feature>
<dbReference type="PROSITE" id="PS50011">
    <property type="entry name" value="PROTEIN_KINASE_DOM"/>
    <property type="match status" value="1"/>
</dbReference>
<dbReference type="Pfam" id="PF00498">
    <property type="entry name" value="FHA"/>
    <property type="match status" value="1"/>
</dbReference>
<organism evidence="8 9">
    <name type="scientific">Wallemia mellicola</name>
    <dbReference type="NCBI Taxonomy" id="1708541"/>
    <lineage>
        <taxon>Eukaryota</taxon>
        <taxon>Fungi</taxon>
        <taxon>Dikarya</taxon>
        <taxon>Basidiomycota</taxon>
        <taxon>Wallemiomycotina</taxon>
        <taxon>Wallemiomycetes</taxon>
        <taxon>Wallemiales</taxon>
        <taxon>Wallemiaceae</taxon>
        <taxon>Wallemia</taxon>
    </lineage>
</organism>
<reference evidence="8 9" key="1">
    <citation type="submission" date="2019-03" db="EMBL/GenBank/DDBJ databases">
        <title>Sequencing 25 genomes of Wallemia mellicola.</title>
        <authorList>
            <person name="Gostincar C."/>
        </authorList>
    </citation>
    <scope>NUCLEOTIDE SEQUENCE [LARGE SCALE GENOMIC DNA]</scope>
    <source>
        <strain evidence="8 9">EXF-1262</strain>
    </source>
</reference>
<dbReference type="Gene3D" id="1.10.510.10">
    <property type="entry name" value="Transferase(Phosphotransferase) domain 1"/>
    <property type="match status" value="1"/>
</dbReference>
<keyword evidence="3 4" id="KW-0067">ATP-binding</keyword>
<dbReference type="Proteomes" id="UP000307169">
    <property type="component" value="Unassembled WGS sequence"/>
</dbReference>
<dbReference type="GO" id="GO:0004672">
    <property type="term" value="F:protein kinase activity"/>
    <property type="evidence" value="ECO:0007669"/>
    <property type="project" value="InterPro"/>
</dbReference>
<accession>A0A4T0NHI9</accession>
<feature type="compositionally biased region" description="Polar residues" evidence="5">
    <location>
        <begin position="527"/>
        <end position="541"/>
    </location>
</feature>
<dbReference type="PROSITE" id="PS00107">
    <property type="entry name" value="PROTEIN_KINASE_ATP"/>
    <property type="match status" value="1"/>
</dbReference>
<feature type="compositionally biased region" description="Low complexity" evidence="5">
    <location>
        <begin position="12"/>
        <end position="24"/>
    </location>
</feature>
<keyword evidence="8" id="KW-0808">Transferase</keyword>
<evidence type="ECO:0000256" key="2">
    <source>
        <dbReference type="ARBA" id="ARBA00022741"/>
    </source>
</evidence>
<protein>
    <submittedName>
        <fullName evidence="8">Pkinase-domain-containing protein</fullName>
    </submittedName>
</protein>
<dbReference type="SUPFAM" id="SSF49879">
    <property type="entry name" value="SMAD/FHA domain"/>
    <property type="match status" value="1"/>
</dbReference>
<dbReference type="AlphaFoldDB" id="A0A4T0NHI9"/>
<gene>
    <name evidence="8" type="ORF">E3Q17_03856</name>
</gene>
<feature type="compositionally biased region" description="Low complexity" evidence="5">
    <location>
        <begin position="552"/>
        <end position="562"/>
    </location>
</feature>
<dbReference type="InterPro" id="IPR017441">
    <property type="entry name" value="Protein_kinase_ATP_BS"/>
</dbReference>
<dbReference type="SMART" id="SM00240">
    <property type="entry name" value="FHA"/>
    <property type="match status" value="1"/>
</dbReference>
<dbReference type="InterPro" id="IPR008984">
    <property type="entry name" value="SMAD_FHA_dom_sf"/>
</dbReference>
<dbReference type="PANTHER" id="PTHR24347">
    <property type="entry name" value="SERINE/THREONINE-PROTEIN KINASE"/>
    <property type="match status" value="1"/>
</dbReference>
<dbReference type="Gene3D" id="2.60.200.20">
    <property type="match status" value="1"/>
</dbReference>
<dbReference type="InterPro" id="IPR011009">
    <property type="entry name" value="Kinase-like_dom_sf"/>
</dbReference>
<keyword evidence="8" id="KW-0418">Kinase</keyword>
<comment type="caution">
    <text evidence="8">The sequence shown here is derived from an EMBL/GenBank/DDBJ whole genome shotgun (WGS) entry which is preliminary data.</text>
</comment>
<dbReference type="SUPFAM" id="SSF56112">
    <property type="entry name" value="Protein kinase-like (PK-like)"/>
    <property type="match status" value="1"/>
</dbReference>
<keyword evidence="2 4" id="KW-0547">Nucleotide-binding</keyword>
<dbReference type="CDD" id="cd05117">
    <property type="entry name" value="STKc_CAMK"/>
    <property type="match status" value="1"/>
</dbReference>
<feature type="domain" description="Protein kinase" evidence="7">
    <location>
        <begin position="189"/>
        <end position="480"/>
    </location>
</feature>
<dbReference type="FunFam" id="1.10.510.10:FF:000571">
    <property type="entry name" value="Maternal embryonic leucine zipper kinase"/>
    <property type="match status" value="1"/>
</dbReference>
<evidence type="ECO:0000256" key="3">
    <source>
        <dbReference type="ARBA" id="ARBA00022840"/>
    </source>
</evidence>
<evidence type="ECO:0000313" key="8">
    <source>
        <dbReference type="EMBL" id="TIB96435.1"/>
    </source>
</evidence>
<feature type="binding site" evidence="4">
    <location>
        <position position="218"/>
    </location>
    <ligand>
        <name>ATP</name>
        <dbReference type="ChEBI" id="CHEBI:30616"/>
    </ligand>
</feature>
<dbReference type="Pfam" id="PF00069">
    <property type="entry name" value="Pkinase"/>
    <property type="match status" value="1"/>
</dbReference>
<dbReference type="GO" id="GO:0005524">
    <property type="term" value="F:ATP binding"/>
    <property type="evidence" value="ECO:0007669"/>
    <property type="project" value="UniProtKB-UniRule"/>
</dbReference>
<feature type="compositionally biased region" description="Basic and acidic residues" evidence="5">
    <location>
        <begin position="619"/>
        <end position="644"/>
    </location>
</feature>
<evidence type="ECO:0000259" key="6">
    <source>
        <dbReference type="PROSITE" id="PS50006"/>
    </source>
</evidence>
<feature type="compositionally biased region" description="Polar residues" evidence="5">
    <location>
        <begin position="563"/>
        <end position="604"/>
    </location>
</feature>
<evidence type="ECO:0000313" key="9">
    <source>
        <dbReference type="Proteomes" id="UP000307169"/>
    </source>
</evidence>
<comment type="similarity">
    <text evidence="1">Belongs to the protein kinase superfamily. CAMK Ser/Thr protein kinase family. CHEK2 subfamily.</text>
</comment>
<sequence>MSIYQDEGYEGTQPTQQVTQTQRTSSMPNPNEPGYWGVLMPVGRRDLNSVTFLNEKPLYRFGRHPQENDIILTGKKISNNHCKIYQTGDYDNTDDAGSASTEIVIFLEDTSSNGTYINQVRCGRGVKRRLMPGDEVSFGNPLSNAPGSGDDYRYIFRPRPKKAQSIDENAGGGVFAKYEIGGQNTILYATNSAQIGKGSFATVKKAYERSSGIPRAIKQIAKHKFAMNQKTLKMFEREIGIIKILDHATRFCDIFEDDQVIYLVIEFAAGGDLLDYIINRGGLCECISLFAPTATNKTKAEHETKEIARQMCAAMAYTHEKGITHRDLKPEVSIDLESFVLTYIPKNILLCTKDTESPQIKVTDFGLAKAVDSQTHLKTMCGTPSYLAPEVVLKRAEGYDQAVDSWSTGVIIYAMLTNSSPFDEQEDEPLHERVLKRKVDYNILEKLGLSSNAIDFISKLLVADPKTRMSLKDALNHPWLAGEPLKASRTAPPPPIPVPKFNNRNHVNVVDSTEKDDNIKNQIQALQGELKNSSNADSTPYRNGFFQDDDSSSPPKFSIPSSNYSNQNMFSSSPLPSNNKNGQNYNPKSDISCSADMSQLQLQHLSPMLKRKLPAEASDENHDEYGKKKASDSYALRERKQVKH</sequence>
<dbReference type="PROSITE" id="PS50006">
    <property type="entry name" value="FHA_DOMAIN"/>
    <property type="match status" value="1"/>
</dbReference>
<evidence type="ECO:0000256" key="1">
    <source>
        <dbReference type="ARBA" id="ARBA00005575"/>
    </source>
</evidence>
<evidence type="ECO:0000256" key="5">
    <source>
        <dbReference type="SAM" id="MobiDB-lite"/>
    </source>
</evidence>
<dbReference type="EMBL" id="SPRH01000064">
    <property type="protein sequence ID" value="TIB96435.1"/>
    <property type="molecule type" value="Genomic_DNA"/>
</dbReference>
<evidence type="ECO:0000256" key="4">
    <source>
        <dbReference type="PROSITE-ProRule" id="PRU10141"/>
    </source>
</evidence>
<dbReference type="InterPro" id="IPR000253">
    <property type="entry name" value="FHA_dom"/>
</dbReference>
<feature type="region of interest" description="Disordered" evidence="5">
    <location>
        <begin position="527"/>
        <end position="644"/>
    </location>
</feature>
<proteinExistence type="inferred from homology"/>
<feature type="region of interest" description="Disordered" evidence="5">
    <location>
        <begin position="484"/>
        <end position="505"/>
    </location>
</feature>